<dbReference type="AlphaFoldDB" id="A0A0G9GWX4"/>
<dbReference type="Proteomes" id="UP000035481">
    <property type="component" value="Unassembled WGS sequence"/>
</dbReference>
<accession>A0A0G9GWX4</accession>
<evidence type="ECO:0000313" key="2">
    <source>
        <dbReference type="Proteomes" id="UP000035481"/>
    </source>
</evidence>
<sequence length="267" mass="28454">MAVALAVVAFTGCLDGRHQAMAGELIGSHMEIHGASLDVTARRDSACHEVAVHPASGIVSGCADVDRAYGITTQELRLSQEQALVDDAADQPAEARNRHELLAGAPWEAGAAILSAINLVSLDRLDEARRAFAALSGSTDPRIAGYAQLWQLWITMRSYRGDAHGLREQLARATVGLRAADSFQQSVLNLYAGQGSVEAVFSAAEAATLAGSPQRRDARTQAALFAGSYLQYVAGDAATARRIYRREFPQSSGSLERPVLQRLIGDP</sequence>
<comment type="caution">
    <text evidence="1">The sequence shown here is derived from an EMBL/GenBank/DDBJ whole genome shotgun (WGS) entry which is preliminary data.</text>
</comment>
<evidence type="ECO:0000313" key="1">
    <source>
        <dbReference type="EMBL" id="KLD62065.1"/>
    </source>
</evidence>
<dbReference type="PATRIC" id="fig|1440762.4.peg.3435"/>
<protein>
    <submittedName>
        <fullName evidence="1">Uncharacterized protein</fullName>
    </submittedName>
</protein>
<gene>
    <name evidence="1" type="ORF">Y882_17805</name>
</gene>
<reference evidence="1 2" key="1">
    <citation type="journal article" date="2015" name="Antonie Van Leeuwenhoek">
        <title>A phylogenomic and molecular marker based taxonomic framework for the order Xanthomonadales: proposal to transfer the families Algiphilaceae and Solimonadaceae to the order Nevskiales ord. nov. and to create a new family within the order Xanthomonadales, the family Rhodanobacteraceae fam. nov., containing the genus Rhodanobacter and its closest relatives.</title>
        <authorList>
            <person name="Naushad S."/>
            <person name="Adeolu M."/>
            <person name="Wong S."/>
            <person name="Sohail M."/>
            <person name="Schellhorn H.E."/>
            <person name="Gupta R.S."/>
        </authorList>
    </citation>
    <scope>NUCLEOTIDE SEQUENCE [LARGE SCALE GENOMIC DNA]</scope>
    <source>
        <strain evidence="1 2">DSM 16301</strain>
    </source>
</reference>
<proteinExistence type="predicted"/>
<organism evidence="1 2">
    <name type="scientific">Dyella japonica DSM 16301</name>
    <dbReference type="NCBI Taxonomy" id="1440762"/>
    <lineage>
        <taxon>Bacteria</taxon>
        <taxon>Pseudomonadati</taxon>
        <taxon>Pseudomonadota</taxon>
        <taxon>Gammaproteobacteria</taxon>
        <taxon>Lysobacterales</taxon>
        <taxon>Rhodanobacteraceae</taxon>
        <taxon>Dyella</taxon>
    </lineage>
</organism>
<name>A0A0G9GWX4_9GAMM</name>
<dbReference type="EMBL" id="JPLA01000060">
    <property type="protein sequence ID" value="KLD62065.1"/>
    <property type="molecule type" value="Genomic_DNA"/>
</dbReference>